<dbReference type="InterPro" id="IPR036388">
    <property type="entry name" value="WH-like_DNA-bd_sf"/>
</dbReference>
<dbReference type="SUPFAM" id="SSF46689">
    <property type="entry name" value="Homeodomain-like"/>
    <property type="match status" value="1"/>
</dbReference>
<feature type="region of interest" description="Disordered" evidence="1">
    <location>
        <begin position="51"/>
        <end position="71"/>
    </location>
</feature>
<dbReference type="Proteomes" id="UP000539052">
    <property type="component" value="Unassembled WGS sequence"/>
</dbReference>
<keyword evidence="3" id="KW-1185">Reference proteome</keyword>
<dbReference type="RefSeq" id="WP_170823894.1">
    <property type="nucleotide sequence ID" value="NZ_JAAOXG010000071.1"/>
</dbReference>
<feature type="compositionally biased region" description="Basic residues" evidence="1">
    <location>
        <begin position="57"/>
        <end position="67"/>
    </location>
</feature>
<protein>
    <submittedName>
        <fullName evidence="2">Helix-turn-helix domain-containing protein</fullName>
    </submittedName>
</protein>
<sequence length="98" mass="11674">MSRKYTHIMQIEDKILNLDKAGKTRREIAEALGLTLKQIRNWVNRYNKRQDKGITVPKRKGRPRKNPMTKEHEMTLRIKELEREVALYKSFLHAAGRM</sequence>
<name>A0ABX1VWM3_9FIRM</name>
<dbReference type="Pfam" id="PF13551">
    <property type="entry name" value="HTH_29"/>
    <property type="match status" value="1"/>
</dbReference>
<evidence type="ECO:0000256" key="1">
    <source>
        <dbReference type="SAM" id="MobiDB-lite"/>
    </source>
</evidence>
<accession>A0ABX1VWM3</accession>
<dbReference type="InterPro" id="IPR009057">
    <property type="entry name" value="Homeodomain-like_sf"/>
</dbReference>
<proteinExistence type="predicted"/>
<evidence type="ECO:0000313" key="2">
    <source>
        <dbReference type="EMBL" id="NNJ32849.1"/>
    </source>
</evidence>
<reference evidence="2 3" key="1">
    <citation type="submission" date="2020-03" db="EMBL/GenBank/DDBJ databases">
        <title>Genome Sequence of industrial isolate, B5A.</title>
        <authorList>
            <person name="Sharma S."/>
            <person name="Patil P.B."/>
            <person name="Korpole S."/>
        </authorList>
    </citation>
    <scope>NUCLEOTIDE SEQUENCE [LARGE SCALE GENOMIC DNA]</scope>
    <source>
        <strain evidence="2 3">PI-S10-B5A</strain>
    </source>
</reference>
<evidence type="ECO:0000313" key="3">
    <source>
        <dbReference type="Proteomes" id="UP000539052"/>
    </source>
</evidence>
<comment type="caution">
    <text evidence="2">The sequence shown here is derived from an EMBL/GenBank/DDBJ whole genome shotgun (WGS) entry which is preliminary data.</text>
</comment>
<dbReference type="EMBL" id="JAAOXG010000071">
    <property type="protein sequence ID" value="NNJ32849.1"/>
    <property type="molecule type" value="Genomic_DNA"/>
</dbReference>
<dbReference type="Gene3D" id="1.10.10.10">
    <property type="entry name" value="Winged helix-like DNA-binding domain superfamily/Winged helix DNA-binding domain"/>
    <property type="match status" value="1"/>
</dbReference>
<organism evidence="2 3">
    <name type="scientific">Lacrimispora defluvii</name>
    <dbReference type="NCBI Taxonomy" id="2719233"/>
    <lineage>
        <taxon>Bacteria</taxon>
        <taxon>Bacillati</taxon>
        <taxon>Bacillota</taxon>
        <taxon>Clostridia</taxon>
        <taxon>Lachnospirales</taxon>
        <taxon>Lachnospiraceae</taxon>
        <taxon>Lacrimispora</taxon>
    </lineage>
</organism>
<gene>
    <name evidence="2" type="ORF">G9470_24115</name>
</gene>